<accession>A0A3B1CKJ2</accession>
<dbReference type="EMBL" id="UOGG01000014">
    <property type="protein sequence ID" value="VAX27031.1"/>
    <property type="molecule type" value="Genomic_DNA"/>
</dbReference>
<organism evidence="1">
    <name type="scientific">hydrothermal vent metagenome</name>
    <dbReference type="NCBI Taxonomy" id="652676"/>
    <lineage>
        <taxon>unclassified sequences</taxon>
        <taxon>metagenomes</taxon>
        <taxon>ecological metagenomes</taxon>
    </lineage>
</organism>
<evidence type="ECO:0000313" key="1">
    <source>
        <dbReference type="EMBL" id="VAX27031.1"/>
    </source>
</evidence>
<dbReference type="AlphaFoldDB" id="A0A3B1CKJ2"/>
<reference evidence="1" key="1">
    <citation type="submission" date="2018-06" db="EMBL/GenBank/DDBJ databases">
        <authorList>
            <person name="Zhirakovskaya E."/>
        </authorList>
    </citation>
    <scope>NUCLEOTIDE SEQUENCE</scope>
</reference>
<name>A0A3B1CKJ2_9ZZZZ</name>
<sequence>MSETNDLPVPVPEGDDSPVVQTKLEESQEWVIDTFRKHQLKTVSAWLDDSLGEKRSGNNDITPVLLDTNPIHHRQSLQEQVFPSYRAIHEDLLEVNSLKIMLRAELGMGKTSYLKSYQEKLLLGKAHPVYPLPLYFHLGDLPAGTGF</sequence>
<feature type="non-terminal residue" evidence="1">
    <location>
        <position position="147"/>
    </location>
</feature>
<gene>
    <name evidence="1" type="ORF">MNBD_NITROSPINAE05-371</name>
</gene>
<proteinExistence type="predicted"/>
<protein>
    <submittedName>
        <fullName evidence="1">Uncharacterized protein</fullName>
    </submittedName>
</protein>